<name>A0A179DF88_9SPHI</name>
<gene>
    <name evidence="7" type="ORF">A5893_08895</name>
</gene>
<keyword evidence="8" id="KW-1185">Reference proteome</keyword>
<dbReference type="PROSITE" id="PS51257">
    <property type="entry name" value="PROKAR_LIPOPROTEIN"/>
    <property type="match status" value="1"/>
</dbReference>
<proteinExistence type="inferred from homology"/>
<evidence type="ECO:0000256" key="2">
    <source>
        <dbReference type="ARBA" id="ARBA00023008"/>
    </source>
</evidence>
<evidence type="ECO:0000313" key="7">
    <source>
        <dbReference type="EMBL" id="OAQ39691.1"/>
    </source>
</evidence>
<dbReference type="RefSeq" id="WP_068822309.1">
    <property type="nucleotide sequence ID" value="NZ_LWHJ01000027.1"/>
</dbReference>
<feature type="binding site" evidence="3">
    <location>
        <position position="84"/>
    </location>
    <ligand>
        <name>Cu cation</name>
        <dbReference type="ChEBI" id="CHEBI:23378"/>
    </ligand>
</feature>
<evidence type="ECO:0000256" key="4">
    <source>
        <dbReference type="PIRSR" id="PIRSR603782-2"/>
    </source>
</evidence>
<accession>A0A179DF88</accession>
<feature type="signal peptide" evidence="5">
    <location>
        <begin position="1"/>
        <end position="18"/>
    </location>
</feature>
<evidence type="ECO:0000256" key="5">
    <source>
        <dbReference type="SAM" id="SignalP"/>
    </source>
</evidence>
<keyword evidence="2 3" id="KW-0186">Copper</keyword>
<feature type="binding site" evidence="3">
    <location>
        <position position="88"/>
    </location>
    <ligand>
        <name>Cu cation</name>
        <dbReference type="ChEBI" id="CHEBI:23378"/>
    </ligand>
</feature>
<feature type="chain" id="PRO_5008100494" evidence="5">
    <location>
        <begin position="19"/>
        <end position="215"/>
    </location>
</feature>
<protein>
    <submittedName>
        <fullName evidence="7">Electron transporter</fullName>
    </submittedName>
</protein>
<dbReference type="AlphaFoldDB" id="A0A179DF88"/>
<keyword evidence="3" id="KW-0479">Metal-binding</keyword>
<dbReference type="STRING" id="1826909.A5893_08895"/>
<dbReference type="InterPro" id="IPR013766">
    <property type="entry name" value="Thioredoxin_domain"/>
</dbReference>
<keyword evidence="5" id="KW-0732">Signal</keyword>
<reference evidence="7 8" key="1">
    <citation type="submission" date="2016-04" db="EMBL/GenBank/DDBJ databases">
        <authorList>
            <person name="Evans L.H."/>
            <person name="Alamgir A."/>
            <person name="Owens N."/>
            <person name="Weber N.D."/>
            <person name="Virtaneva K."/>
            <person name="Barbian K."/>
            <person name="Babar A."/>
            <person name="Rosenke K."/>
        </authorList>
    </citation>
    <scope>NUCLEOTIDE SEQUENCE [LARGE SCALE GENOMIC DNA]</scope>
    <source>
        <strain evidence="7 8">CCM 8644</strain>
    </source>
</reference>
<feature type="domain" description="Thioredoxin" evidence="6">
    <location>
        <begin position="46"/>
        <end position="210"/>
    </location>
</feature>
<dbReference type="Gene3D" id="3.40.30.10">
    <property type="entry name" value="Glutaredoxin"/>
    <property type="match status" value="1"/>
</dbReference>
<organism evidence="7 8">
    <name type="scientific">Pedobacter psychrophilus</name>
    <dbReference type="NCBI Taxonomy" id="1826909"/>
    <lineage>
        <taxon>Bacteria</taxon>
        <taxon>Pseudomonadati</taxon>
        <taxon>Bacteroidota</taxon>
        <taxon>Sphingobacteriia</taxon>
        <taxon>Sphingobacteriales</taxon>
        <taxon>Sphingobacteriaceae</taxon>
        <taxon>Pedobacter</taxon>
    </lineage>
</organism>
<comment type="similarity">
    <text evidence="1">Belongs to the SCO1/2 family.</text>
</comment>
<dbReference type="EMBL" id="LWHJ01000027">
    <property type="protein sequence ID" value="OAQ39691.1"/>
    <property type="molecule type" value="Genomic_DNA"/>
</dbReference>
<evidence type="ECO:0000256" key="3">
    <source>
        <dbReference type="PIRSR" id="PIRSR603782-1"/>
    </source>
</evidence>
<dbReference type="PANTHER" id="PTHR12151:SF25">
    <property type="entry name" value="LINALOOL DEHYDRATASE_ISOMERASE DOMAIN-CONTAINING PROTEIN"/>
    <property type="match status" value="1"/>
</dbReference>
<feature type="binding site" evidence="3">
    <location>
        <position position="173"/>
    </location>
    <ligand>
        <name>Cu cation</name>
        <dbReference type="ChEBI" id="CHEBI:23378"/>
    </ligand>
</feature>
<dbReference type="SUPFAM" id="SSF52833">
    <property type="entry name" value="Thioredoxin-like"/>
    <property type="match status" value="1"/>
</dbReference>
<reference evidence="7 8" key="2">
    <citation type="submission" date="2016-06" db="EMBL/GenBank/DDBJ databases">
        <title>Pedobacter psychrophilus sp. nov., isolated from Antarctic fragmentary rock.</title>
        <authorList>
            <person name="Svec P."/>
        </authorList>
    </citation>
    <scope>NUCLEOTIDE SEQUENCE [LARGE SCALE GENOMIC DNA]</scope>
    <source>
        <strain evidence="7 8">CCM 8644</strain>
    </source>
</reference>
<dbReference type="InterPro" id="IPR036249">
    <property type="entry name" value="Thioredoxin-like_sf"/>
</dbReference>
<feature type="disulfide bond" description="Redox-active" evidence="4">
    <location>
        <begin position="84"/>
        <end position="88"/>
    </location>
</feature>
<dbReference type="CDD" id="cd02968">
    <property type="entry name" value="SCO"/>
    <property type="match status" value="1"/>
</dbReference>
<evidence type="ECO:0000313" key="8">
    <source>
        <dbReference type="Proteomes" id="UP000078459"/>
    </source>
</evidence>
<evidence type="ECO:0000256" key="1">
    <source>
        <dbReference type="ARBA" id="ARBA00010996"/>
    </source>
</evidence>
<dbReference type="GO" id="GO:0046872">
    <property type="term" value="F:metal ion binding"/>
    <property type="evidence" value="ECO:0007669"/>
    <property type="project" value="UniProtKB-KW"/>
</dbReference>
<dbReference type="Pfam" id="PF02630">
    <property type="entry name" value="SCO1-SenC"/>
    <property type="match status" value="1"/>
</dbReference>
<keyword evidence="4" id="KW-1015">Disulfide bond</keyword>
<sequence>MKIPSLLVLFTGSLFLFACNSAPKQLPILGSREPVEKIVNGKTVIDTVYQTIPAFSFMNQDSAIINNDSLKNSIYVADFFFTSCPSICPIMSKNLLTVYEKFKDNQEVRFLSHTIDPKHDTIPVLKKYADKLGVKGTQWSFLLGSKDSVYLLAKDGYMSYSKQNDSIPGGYEHSGYFLLVDKDKRIRGAYDGTDKNQVAQMSKDMDILLTEYHKK</sequence>
<dbReference type="InterPro" id="IPR003782">
    <property type="entry name" value="SCO1/SenC"/>
</dbReference>
<dbReference type="Proteomes" id="UP000078459">
    <property type="component" value="Unassembled WGS sequence"/>
</dbReference>
<evidence type="ECO:0000259" key="6">
    <source>
        <dbReference type="PROSITE" id="PS51352"/>
    </source>
</evidence>
<dbReference type="OrthoDB" id="9811998at2"/>
<dbReference type="PANTHER" id="PTHR12151">
    <property type="entry name" value="ELECTRON TRANSPORT PROTIN SCO1/SENC FAMILY MEMBER"/>
    <property type="match status" value="1"/>
</dbReference>
<comment type="caution">
    <text evidence="7">The sequence shown here is derived from an EMBL/GenBank/DDBJ whole genome shotgun (WGS) entry which is preliminary data.</text>
</comment>
<dbReference type="PROSITE" id="PS51352">
    <property type="entry name" value="THIOREDOXIN_2"/>
    <property type="match status" value="1"/>
</dbReference>